<dbReference type="GO" id="GO:0046872">
    <property type="term" value="F:metal ion binding"/>
    <property type="evidence" value="ECO:0007669"/>
    <property type="project" value="UniProtKB-KW"/>
</dbReference>
<proteinExistence type="inferred from homology"/>
<dbReference type="SMR" id="N0DXF0"/>
<keyword evidence="4" id="KW-0808">Transferase</keyword>
<evidence type="ECO:0000256" key="8">
    <source>
        <dbReference type="ARBA" id="ARBA00022840"/>
    </source>
</evidence>
<evidence type="ECO:0000256" key="1">
    <source>
        <dbReference type="ARBA" id="ARBA00009196"/>
    </source>
</evidence>
<keyword evidence="8" id="KW-0067">ATP-binding</keyword>
<evidence type="ECO:0000256" key="9">
    <source>
        <dbReference type="ARBA" id="ARBA00022842"/>
    </source>
</evidence>
<evidence type="ECO:0000313" key="15">
    <source>
        <dbReference type="Proteomes" id="UP000013167"/>
    </source>
</evidence>
<evidence type="ECO:0000256" key="12">
    <source>
        <dbReference type="SAM" id="MobiDB-lite"/>
    </source>
</evidence>
<feature type="compositionally biased region" description="Basic and acidic residues" evidence="12">
    <location>
        <begin position="19"/>
        <end position="31"/>
    </location>
</feature>
<dbReference type="SMART" id="SM00090">
    <property type="entry name" value="RIO"/>
    <property type="match status" value="1"/>
</dbReference>
<keyword evidence="9" id="KW-0460">Magnesium</keyword>
<evidence type="ECO:0000313" key="14">
    <source>
        <dbReference type="EMBL" id="CCH68588.1"/>
    </source>
</evidence>
<feature type="domain" description="RIO kinase" evidence="13">
    <location>
        <begin position="26"/>
        <end position="278"/>
    </location>
</feature>
<comment type="caution">
    <text evidence="14">The sequence shown here is derived from an EMBL/GenBank/DDBJ whole genome shotgun (WGS) entry which is preliminary data.</text>
</comment>
<dbReference type="Gene3D" id="1.10.510.10">
    <property type="entry name" value="Transferase(Phosphotransferase) domain 1"/>
    <property type="match status" value="1"/>
</dbReference>
<keyword evidence="3" id="KW-0723">Serine/threonine-protein kinase</keyword>
<organism evidence="14 15">
    <name type="scientific">Phycicoccus elongatus Lp2</name>
    <dbReference type="NCBI Taxonomy" id="1193181"/>
    <lineage>
        <taxon>Bacteria</taxon>
        <taxon>Bacillati</taxon>
        <taxon>Actinomycetota</taxon>
        <taxon>Actinomycetes</taxon>
        <taxon>Micrococcales</taxon>
        <taxon>Intrasporangiaceae</taxon>
        <taxon>Phycicoccus</taxon>
    </lineage>
</organism>
<dbReference type="InterPro" id="IPR018934">
    <property type="entry name" value="RIO_dom"/>
</dbReference>
<dbReference type="EMBL" id="CAIZ01000010">
    <property type="protein sequence ID" value="CCH68588.1"/>
    <property type="molecule type" value="Genomic_DNA"/>
</dbReference>
<dbReference type="Pfam" id="PF01163">
    <property type="entry name" value="RIO1"/>
    <property type="match status" value="1"/>
</dbReference>
<protein>
    <recommendedName>
        <fullName evidence="2">non-specific serine/threonine protein kinase</fullName>
        <ecNumber evidence="2">2.7.11.1</ecNumber>
    </recommendedName>
</protein>
<dbReference type="eggNOG" id="COG1718">
    <property type="taxonomic scope" value="Bacteria"/>
</dbReference>
<comment type="catalytic activity">
    <reaction evidence="10">
        <text>L-threonyl-[protein] + ATP = O-phospho-L-threonyl-[protein] + ADP + H(+)</text>
        <dbReference type="Rhea" id="RHEA:46608"/>
        <dbReference type="Rhea" id="RHEA-COMP:11060"/>
        <dbReference type="Rhea" id="RHEA-COMP:11605"/>
        <dbReference type="ChEBI" id="CHEBI:15378"/>
        <dbReference type="ChEBI" id="CHEBI:30013"/>
        <dbReference type="ChEBI" id="CHEBI:30616"/>
        <dbReference type="ChEBI" id="CHEBI:61977"/>
        <dbReference type="ChEBI" id="CHEBI:456216"/>
        <dbReference type="EC" id="2.7.11.1"/>
    </reaction>
</comment>
<evidence type="ECO:0000256" key="7">
    <source>
        <dbReference type="ARBA" id="ARBA00022777"/>
    </source>
</evidence>
<gene>
    <name evidence="14" type="ORF">BN10_1070028</name>
</gene>
<dbReference type="InterPro" id="IPR051272">
    <property type="entry name" value="RIO-type_Ser/Thr_kinase"/>
</dbReference>
<dbReference type="Proteomes" id="UP000013167">
    <property type="component" value="Unassembled WGS sequence"/>
</dbReference>
<keyword evidence="5" id="KW-0479">Metal-binding</keyword>
<evidence type="ECO:0000256" key="3">
    <source>
        <dbReference type="ARBA" id="ARBA00022527"/>
    </source>
</evidence>
<dbReference type="HOGENOM" id="CLU_060067_0_0_11"/>
<dbReference type="GO" id="GO:0004674">
    <property type="term" value="F:protein serine/threonine kinase activity"/>
    <property type="evidence" value="ECO:0007669"/>
    <property type="project" value="UniProtKB-KW"/>
</dbReference>
<dbReference type="RefSeq" id="WP_010851492.1">
    <property type="nucleotide sequence ID" value="NZ_HF570956.1"/>
</dbReference>
<dbReference type="EC" id="2.7.11.1" evidence="2"/>
<keyword evidence="15" id="KW-1185">Reference proteome</keyword>
<dbReference type="GO" id="GO:0005524">
    <property type="term" value="F:ATP binding"/>
    <property type="evidence" value="ECO:0007669"/>
    <property type="project" value="UniProtKB-KW"/>
</dbReference>
<accession>N0DXF0</accession>
<evidence type="ECO:0000256" key="5">
    <source>
        <dbReference type="ARBA" id="ARBA00022723"/>
    </source>
</evidence>
<dbReference type="InterPro" id="IPR000687">
    <property type="entry name" value="RIO_kinase"/>
</dbReference>
<reference evidence="14 15" key="1">
    <citation type="journal article" date="2013" name="ISME J.">
        <title>A metabolic model for members of the genus Tetrasphaera involved in enhanced biological phosphorus removal.</title>
        <authorList>
            <person name="Kristiansen R."/>
            <person name="Nguyen H.T.T."/>
            <person name="Saunders A.M."/>
            <person name="Nielsen J.L."/>
            <person name="Wimmer R."/>
            <person name="Le V.Q."/>
            <person name="McIlroy S.J."/>
            <person name="Petrovski S."/>
            <person name="Seviour R.J."/>
            <person name="Calteau A."/>
            <person name="Nielsen K.L."/>
            <person name="Nielsen P.H."/>
        </authorList>
    </citation>
    <scope>NUCLEOTIDE SEQUENCE [LARGE SCALE GENOMIC DNA]</scope>
    <source>
        <strain evidence="14 15">Lp2</strain>
    </source>
</reference>
<feature type="region of interest" description="Disordered" evidence="12">
    <location>
        <begin position="1"/>
        <end position="31"/>
    </location>
</feature>
<dbReference type="PANTHER" id="PTHR45723">
    <property type="entry name" value="SERINE/THREONINE-PROTEIN KINASE RIO1"/>
    <property type="match status" value="1"/>
</dbReference>
<dbReference type="Gene3D" id="3.30.200.20">
    <property type="entry name" value="Phosphorylase Kinase, domain 1"/>
    <property type="match status" value="1"/>
</dbReference>
<comment type="catalytic activity">
    <reaction evidence="11">
        <text>L-seryl-[protein] + ATP = O-phospho-L-seryl-[protein] + ADP + H(+)</text>
        <dbReference type="Rhea" id="RHEA:17989"/>
        <dbReference type="Rhea" id="RHEA-COMP:9863"/>
        <dbReference type="Rhea" id="RHEA-COMP:11604"/>
        <dbReference type="ChEBI" id="CHEBI:15378"/>
        <dbReference type="ChEBI" id="CHEBI:29999"/>
        <dbReference type="ChEBI" id="CHEBI:30616"/>
        <dbReference type="ChEBI" id="CHEBI:83421"/>
        <dbReference type="ChEBI" id="CHEBI:456216"/>
        <dbReference type="EC" id="2.7.11.1"/>
    </reaction>
</comment>
<dbReference type="InterPro" id="IPR011009">
    <property type="entry name" value="Kinase-like_dom_sf"/>
</dbReference>
<evidence type="ECO:0000256" key="2">
    <source>
        <dbReference type="ARBA" id="ARBA00012513"/>
    </source>
</evidence>
<evidence type="ECO:0000256" key="6">
    <source>
        <dbReference type="ARBA" id="ARBA00022741"/>
    </source>
</evidence>
<dbReference type="AlphaFoldDB" id="N0DXF0"/>
<comment type="similarity">
    <text evidence="1">Belongs to the protein kinase superfamily. RIO-type Ser/Thr kinase family.</text>
</comment>
<dbReference type="STRING" id="1193181.BN10_1070028"/>
<evidence type="ECO:0000256" key="4">
    <source>
        <dbReference type="ARBA" id="ARBA00022679"/>
    </source>
</evidence>
<sequence length="285" mass="32146">MAHQPFHLPERQALFSTDSRPDAPPEGERWSTWDVATHGPTPRPDWVITDLGAVEADLGILKSGKEADVHVVRRWVPGTERTTLLAAKRYRSADHRMFHRDAGYLEGRRVRRSREMRAMARRTSFGKELITGQWAFAEFDALAKLWQMGLPVPYPVQLDESEMLMEFIGAIGPEGPIAAPRLHQVRREEADLPDLWVQFEDLVLRLAEAGWAHGDLSPYNLLVDDGRLVAIDWPQIVDVIGNPQGFEFLDRDVANVCSWFARKGVVVDPEDLFGRAASLAASSEF</sequence>
<evidence type="ECO:0000256" key="11">
    <source>
        <dbReference type="ARBA" id="ARBA00048679"/>
    </source>
</evidence>
<evidence type="ECO:0000256" key="10">
    <source>
        <dbReference type="ARBA" id="ARBA00047899"/>
    </source>
</evidence>
<keyword evidence="6" id="KW-0547">Nucleotide-binding</keyword>
<keyword evidence="7" id="KW-0418">Kinase</keyword>
<name>N0DXF0_9MICO</name>
<dbReference type="SUPFAM" id="SSF56112">
    <property type="entry name" value="Protein kinase-like (PK-like)"/>
    <property type="match status" value="1"/>
</dbReference>
<evidence type="ECO:0000259" key="13">
    <source>
        <dbReference type="SMART" id="SM00090"/>
    </source>
</evidence>